<keyword evidence="1" id="KW-0479">Metal-binding</keyword>
<dbReference type="GO" id="GO:0008270">
    <property type="term" value="F:zinc ion binding"/>
    <property type="evidence" value="ECO:0007669"/>
    <property type="project" value="InterPro"/>
</dbReference>
<dbReference type="InterPro" id="IPR007219">
    <property type="entry name" value="XnlR_reg_dom"/>
</dbReference>
<dbReference type="InterPro" id="IPR036864">
    <property type="entry name" value="Zn2-C6_fun-type_DNA-bd_sf"/>
</dbReference>
<name>A0A9P7YGS6_9HELO</name>
<dbReference type="AlphaFoldDB" id="A0A9P7YGS6"/>
<dbReference type="InterPro" id="IPR050987">
    <property type="entry name" value="AtrR-like"/>
</dbReference>
<evidence type="ECO:0000313" key="4">
    <source>
        <dbReference type="EMBL" id="KAG9233335.1"/>
    </source>
</evidence>
<reference evidence="4" key="1">
    <citation type="journal article" date="2021" name="IMA Fungus">
        <title>Genomic characterization of three marine fungi, including Emericellopsis atlantica sp. nov. with signatures of a generalist lifestyle and marine biomass degradation.</title>
        <authorList>
            <person name="Hagestad O.C."/>
            <person name="Hou L."/>
            <person name="Andersen J.H."/>
            <person name="Hansen E.H."/>
            <person name="Altermark B."/>
            <person name="Li C."/>
            <person name="Kuhnert E."/>
            <person name="Cox R.J."/>
            <person name="Crous P.W."/>
            <person name="Spatafora J.W."/>
            <person name="Lail K."/>
            <person name="Amirebrahimi M."/>
            <person name="Lipzen A."/>
            <person name="Pangilinan J."/>
            <person name="Andreopoulos W."/>
            <person name="Hayes R.D."/>
            <person name="Ng V."/>
            <person name="Grigoriev I.V."/>
            <person name="Jackson S.A."/>
            <person name="Sutton T.D.S."/>
            <person name="Dobson A.D.W."/>
            <person name="Rama T."/>
        </authorList>
    </citation>
    <scope>NUCLEOTIDE SEQUENCE</scope>
    <source>
        <strain evidence="4">TRa018bII</strain>
    </source>
</reference>
<dbReference type="Pfam" id="PF04082">
    <property type="entry name" value="Fungal_trans"/>
    <property type="match status" value="1"/>
</dbReference>
<dbReference type="EMBL" id="MU251505">
    <property type="protein sequence ID" value="KAG9233335.1"/>
    <property type="molecule type" value="Genomic_DNA"/>
</dbReference>
<dbReference type="SMART" id="SM00906">
    <property type="entry name" value="Fungal_trans"/>
    <property type="match status" value="1"/>
</dbReference>
<proteinExistence type="predicted"/>
<dbReference type="GO" id="GO:0006351">
    <property type="term" value="P:DNA-templated transcription"/>
    <property type="evidence" value="ECO:0007669"/>
    <property type="project" value="InterPro"/>
</dbReference>
<dbReference type="GO" id="GO:0003677">
    <property type="term" value="F:DNA binding"/>
    <property type="evidence" value="ECO:0007669"/>
    <property type="project" value="InterPro"/>
</dbReference>
<dbReference type="Proteomes" id="UP000824998">
    <property type="component" value="Unassembled WGS sequence"/>
</dbReference>
<dbReference type="CDD" id="cd00067">
    <property type="entry name" value="GAL4"/>
    <property type="match status" value="1"/>
</dbReference>
<dbReference type="OrthoDB" id="2123952at2759"/>
<protein>
    <submittedName>
        <fullName evidence="4">Fungal-specific transcription factor domain-containing protein</fullName>
    </submittedName>
</protein>
<dbReference type="CDD" id="cd12148">
    <property type="entry name" value="fungal_TF_MHR"/>
    <property type="match status" value="1"/>
</dbReference>
<evidence type="ECO:0000313" key="5">
    <source>
        <dbReference type="Proteomes" id="UP000824998"/>
    </source>
</evidence>
<dbReference type="Gene3D" id="4.10.240.10">
    <property type="entry name" value="Zn(2)-C6 fungal-type DNA-binding domain"/>
    <property type="match status" value="1"/>
</dbReference>
<dbReference type="PANTHER" id="PTHR46910:SF25">
    <property type="entry name" value="ABC-TRANSPORTER-REGULATING TRANSCRIPTION FACTOR"/>
    <property type="match status" value="1"/>
</dbReference>
<dbReference type="PROSITE" id="PS00463">
    <property type="entry name" value="ZN2_CY6_FUNGAL_1"/>
    <property type="match status" value="1"/>
</dbReference>
<evidence type="ECO:0000256" key="2">
    <source>
        <dbReference type="ARBA" id="ARBA00023242"/>
    </source>
</evidence>
<comment type="caution">
    <text evidence="4">The sequence shown here is derived from an EMBL/GenBank/DDBJ whole genome shotgun (WGS) entry which is preliminary data.</text>
</comment>
<evidence type="ECO:0000256" key="1">
    <source>
        <dbReference type="ARBA" id="ARBA00022723"/>
    </source>
</evidence>
<dbReference type="InterPro" id="IPR001138">
    <property type="entry name" value="Zn2Cys6_DnaBD"/>
</dbReference>
<accession>A0A9P7YGS6</accession>
<sequence>METSPPNLRAIWTAHGSVISPQPEYRYPRTACDLCKRMKIRCKRQGEDDDCEHCVARKSTCSTTFVTRKRRFKRLSTNDAPRDTPKDLESRIRRLEAVLVASGINPNADPAAIAQEVESPIDLSDQLSSLLVDKGGTTQFLGASSGFALFLPRGIRWVSEQVGSQFWSRHVDGLCKAGEHLPPKGDSEFWHPMKASEREPLPPKHVADTYIKFFFDYFNIVLPLYDKTTFIALYNQQYSGQSPNGAAWYASLNVAICLGIMTRPLYLENRAAVPSTTLGDGAQDKAWKYFRNASSCLVDLLFKESNLMAVQALCAMAIIQQVSFDQYPSYILISSAIRMAHAMGLHQKLDELGLGSVDMVQRRNVFWILYMIDKTISLRSGHPSTMVDDDIGIDLPEANPQLGLAADGSVLVDIFRYQLQMSLLESRIVTELYSTRSRILPTLQRLKSVDELDSALHAWRDSLPVEVRPGEEIRACKDQLTPVICLHFAYYNCLATLHRASIHYSSPSSYAGSLGEPMEPTFDEQLNYRVSKSQNICVAAARWSIRLLSYVDSASHALPDNLMRVMIYYPLASFVSLFSNIIYDPYDANSISDLQLMNSVTSLLRTLATKDHPSQLFLPADLFRKLSEVAEEFVQKAHLGSTEQTLLGFDGTQKSSYALDWINP</sequence>
<dbReference type="PROSITE" id="PS50048">
    <property type="entry name" value="ZN2_CY6_FUNGAL_2"/>
    <property type="match status" value="1"/>
</dbReference>
<gene>
    <name evidence="4" type="ORF">BJ875DRAFT_464400</name>
</gene>
<dbReference type="SUPFAM" id="SSF57701">
    <property type="entry name" value="Zn2/Cys6 DNA-binding domain"/>
    <property type="match status" value="1"/>
</dbReference>
<organism evidence="4 5">
    <name type="scientific">Amylocarpus encephaloides</name>
    <dbReference type="NCBI Taxonomy" id="45428"/>
    <lineage>
        <taxon>Eukaryota</taxon>
        <taxon>Fungi</taxon>
        <taxon>Dikarya</taxon>
        <taxon>Ascomycota</taxon>
        <taxon>Pezizomycotina</taxon>
        <taxon>Leotiomycetes</taxon>
        <taxon>Helotiales</taxon>
        <taxon>Helotiales incertae sedis</taxon>
        <taxon>Amylocarpus</taxon>
    </lineage>
</organism>
<dbReference type="GO" id="GO:0000981">
    <property type="term" value="F:DNA-binding transcription factor activity, RNA polymerase II-specific"/>
    <property type="evidence" value="ECO:0007669"/>
    <property type="project" value="InterPro"/>
</dbReference>
<evidence type="ECO:0000259" key="3">
    <source>
        <dbReference type="PROSITE" id="PS50048"/>
    </source>
</evidence>
<dbReference type="PANTHER" id="PTHR46910">
    <property type="entry name" value="TRANSCRIPTION FACTOR PDR1"/>
    <property type="match status" value="1"/>
</dbReference>
<keyword evidence="5" id="KW-1185">Reference proteome</keyword>
<feature type="domain" description="Zn(2)-C6 fungal-type" evidence="3">
    <location>
        <begin position="31"/>
        <end position="63"/>
    </location>
</feature>
<keyword evidence="2" id="KW-0539">Nucleus</keyword>